<dbReference type="Proteomes" id="UP001060085">
    <property type="component" value="Linkage Group LG07"/>
</dbReference>
<proteinExistence type="predicted"/>
<gene>
    <name evidence="1" type="ORF">M9H77_30306</name>
</gene>
<comment type="caution">
    <text evidence="1">The sequence shown here is derived from an EMBL/GenBank/DDBJ whole genome shotgun (WGS) entry which is preliminary data.</text>
</comment>
<organism evidence="1 2">
    <name type="scientific">Catharanthus roseus</name>
    <name type="common">Madagascar periwinkle</name>
    <name type="synonym">Vinca rosea</name>
    <dbReference type="NCBI Taxonomy" id="4058"/>
    <lineage>
        <taxon>Eukaryota</taxon>
        <taxon>Viridiplantae</taxon>
        <taxon>Streptophyta</taxon>
        <taxon>Embryophyta</taxon>
        <taxon>Tracheophyta</taxon>
        <taxon>Spermatophyta</taxon>
        <taxon>Magnoliopsida</taxon>
        <taxon>eudicotyledons</taxon>
        <taxon>Gunneridae</taxon>
        <taxon>Pentapetalae</taxon>
        <taxon>asterids</taxon>
        <taxon>lamiids</taxon>
        <taxon>Gentianales</taxon>
        <taxon>Apocynaceae</taxon>
        <taxon>Rauvolfioideae</taxon>
        <taxon>Vinceae</taxon>
        <taxon>Catharanthinae</taxon>
        <taxon>Catharanthus</taxon>
    </lineage>
</organism>
<accession>A0ACB9ZXQ7</accession>
<dbReference type="EMBL" id="CM044707">
    <property type="protein sequence ID" value="KAI5653119.1"/>
    <property type="molecule type" value="Genomic_DNA"/>
</dbReference>
<evidence type="ECO:0000313" key="1">
    <source>
        <dbReference type="EMBL" id="KAI5653119.1"/>
    </source>
</evidence>
<keyword evidence="2" id="KW-1185">Reference proteome</keyword>
<reference evidence="2" key="1">
    <citation type="journal article" date="2023" name="Nat. Plants">
        <title>Single-cell RNA sequencing provides a high-resolution roadmap for understanding the multicellular compartmentation of specialized metabolism.</title>
        <authorList>
            <person name="Sun S."/>
            <person name="Shen X."/>
            <person name="Li Y."/>
            <person name="Li Y."/>
            <person name="Wang S."/>
            <person name="Li R."/>
            <person name="Zhang H."/>
            <person name="Shen G."/>
            <person name="Guo B."/>
            <person name="Wei J."/>
            <person name="Xu J."/>
            <person name="St-Pierre B."/>
            <person name="Chen S."/>
            <person name="Sun C."/>
        </authorList>
    </citation>
    <scope>NUCLEOTIDE SEQUENCE [LARGE SCALE GENOMIC DNA]</scope>
</reference>
<name>A0ACB9ZXQ7_CATRO</name>
<sequence length="304" mass="34421">MENCEKMVVVSSIDVESLNCDAFNPSLCEDGVLTLFFPICCFCKFCVVVYMSIMEISNEILLIGIVVASKIGPLSLYNDYACRLAFCVCKGKQKFKARSSTKYLKQFYCYKQGKKCDKGKGKRSYTKVDIRTDCKAMIEFSISDKYLLKRWTNDIALSRGSSRVSNAEKFNKKHIASSIFKFDSASELKVNARECVEEKFRTMKDKIIAEVGPYYIDNLEYEGGSSNIKIQLIGERNYNQAKRKRKSVLTHASRVKMVVQLSMNNEALGRGANALSSESEFSLGISNCRDVEPSSTFQTFINFM</sequence>
<protein>
    <submittedName>
        <fullName evidence="1">Uncharacterized protein</fullName>
    </submittedName>
</protein>
<evidence type="ECO:0000313" key="2">
    <source>
        <dbReference type="Proteomes" id="UP001060085"/>
    </source>
</evidence>